<evidence type="ECO:0000256" key="1">
    <source>
        <dbReference type="ARBA" id="ARBA00009437"/>
    </source>
</evidence>
<dbReference type="Proteomes" id="UP001501371">
    <property type="component" value="Unassembled WGS sequence"/>
</dbReference>
<evidence type="ECO:0000256" key="2">
    <source>
        <dbReference type="ARBA" id="ARBA00023015"/>
    </source>
</evidence>
<proteinExistence type="inferred from homology"/>
<dbReference type="RefSeq" id="WP_344280142.1">
    <property type="nucleotide sequence ID" value="NZ_BAAAKV010000045.1"/>
</dbReference>
<protein>
    <submittedName>
        <fullName evidence="6">LysR family transcriptional regulator</fullName>
    </submittedName>
</protein>
<dbReference type="InterPro" id="IPR036388">
    <property type="entry name" value="WH-like_DNA-bd_sf"/>
</dbReference>
<dbReference type="Gene3D" id="3.40.190.10">
    <property type="entry name" value="Periplasmic binding protein-like II"/>
    <property type="match status" value="2"/>
</dbReference>
<sequence length="305" mass="34070">MRGDSGGAMDIDTRVLRYFVAVAERLSFTQAAKELFVSQPSLSRQVRRLETRLGTELFTRSTTEVRLTRAGEVLLDAARRHLADWQRTTHIVRATAAGERKVLRFGFVAAGGGALARRARSVFARRHPDATVEPKRFPWGGEADALRHGLVDVAFLWLPAETSGLHAEIIATETRWVAVARAHPLAASDSVTLHDIRDEPLMWTRRAPAAWVDWWAVNPRPDGSEPVWGPENDNVEEMLEHVAADEAVCIGSESMAAYYSHPDLIWRPITDIDPLRIAIAWPRNDTPNPLVPDFVRIVRALARQG</sequence>
<accession>A0ABP4FM46</accession>
<evidence type="ECO:0000259" key="5">
    <source>
        <dbReference type="PROSITE" id="PS50931"/>
    </source>
</evidence>
<keyword evidence="7" id="KW-1185">Reference proteome</keyword>
<dbReference type="CDD" id="cd08414">
    <property type="entry name" value="PBP2_LTTR_aromatics_like"/>
    <property type="match status" value="1"/>
</dbReference>
<organism evidence="6 7">
    <name type="scientific">Streptomyces hebeiensis</name>
    <dbReference type="NCBI Taxonomy" id="229486"/>
    <lineage>
        <taxon>Bacteria</taxon>
        <taxon>Bacillati</taxon>
        <taxon>Actinomycetota</taxon>
        <taxon>Actinomycetes</taxon>
        <taxon>Kitasatosporales</taxon>
        <taxon>Streptomycetaceae</taxon>
        <taxon>Streptomyces</taxon>
    </lineage>
</organism>
<reference evidence="7" key="1">
    <citation type="journal article" date="2019" name="Int. J. Syst. Evol. Microbiol.">
        <title>The Global Catalogue of Microorganisms (GCM) 10K type strain sequencing project: providing services to taxonomists for standard genome sequencing and annotation.</title>
        <authorList>
            <consortium name="The Broad Institute Genomics Platform"/>
            <consortium name="The Broad Institute Genome Sequencing Center for Infectious Disease"/>
            <person name="Wu L."/>
            <person name="Ma J."/>
        </authorList>
    </citation>
    <scope>NUCLEOTIDE SEQUENCE [LARGE SCALE GENOMIC DNA]</scope>
    <source>
        <strain evidence="7">JCM 12696</strain>
    </source>
</reference>
<evidence type="ECO:0000313" key="7">
    <source>
        <dbReference type="Proteomes" id="UP001501371"/>
    </source>
</evidence>
<dbReference type="PANTHER" id="PTHR30346">
    <property type="entry name" value="TRANSCRIPTIONAL DUAL REGULATOR HCAR-RELATED"/>
    <property type="match status" value="1"/>
</dbReference>
<dbReference type="Pfam" id="PF03466">
    <property type="entry name" value="LysR_substrate"/>
    <property type="match status" value="1"/>
</dbReference>
<dbReference type="PANTHER" id="PTHR30346:SF0">
    <property type="entry name" value="HCA OPERON TRANSCRIPTIONAL ACTIVATOR HCAR"/>
    <property type="match status" value="1"/>
</dbReference>
<dbReference type="InterPro" id="IPR005119">
    <property type="entry name" value="LysR_subst-bd"/>
</dbReference>
<dbReference type="PRINTS" id="PR00039">
    <property type="entry name" value="HTHLYSR"/>
</dbReference>
<comment type="similarity">
    <text evidence="1">Belongs to the LysR transcriptional regulatory family.</text>
</comment>
<feature type="domain" description="HTH lysR-type" evidence="5">
    <location>
        <begin position="11"/>
        <end position="68"/>
    </location>
</feature>
<dbReference type="Gene3D" id="1.10.10.10">
    <property type="entry name" value="Winged helix-like DNA-binding domain superfamily/Winged helix DNA-binding domain"/>
    <property type="match status" value="1"/>
</dbReference>
<dbReference type="Pfam" id="PF00126">
    <property type="entry name" value="HTH_1"/>
    <property type="match status" value="1"/>
</dbReference>
<dbReference type="InterPro" id="IPR036390">
    <property type="entry name" value="WH_DNA-bd_sf"/>
</dbReference>
<dbReference type="EMBL" id="BAAAKV010000045">
    <property type="protein sequence ID" value="GAA1184126.1"/>
    <property type="molecule type" value="Genomic_DNA"/>
</dbReference>
<dbReference type="PROSITE" id="PS50931">
    <property type="entry name" value="HTH_LYSR"/>
    <property type="match status" value="1"/>
</dbReference>
<gene>
    <name evidence="6" type="ORF">GCM10009654_47000</name>
</gene>
<comment type="caution">
    <text evidence="6">The sequence shown here is derived from an EMBL/GenBank/DDBJ whole genome shotgun (WGS) entry which is preliminary data.</text>
</comment>
<dbReference type="SUPFAM" id="SSF53850">
    <property type="entry name" value="Periplasmic binding protein-like II"/>
    <property type="match status" value="1"/>
</dbReference>
<dbReference type="SUPFAM" id="SSF46785">
    <property type="entry name" value="Winged helix' DNA-binding domain"/>
    <property type="match status" value="1"/>
</dbReference>
<keyword evidence="2" id="KW-0805">Transcription regulation</keyword>
<name>A0ABP4FM46_9ACTN</name>
<keyword evidence="3" id="KW-0238">DNA-binding</keyword>
<keyword evidence="4" id="KW-0804">Transcription</keyword>
<evidence type="ECO:0000313" key="6">
    <source>
        <dbReference type="EMBL" id="GAA1184126.1"/>
    </source>
</evidence>
<dbReference type="InterPro" id="IPR000847">
    <property type="entry name" value="LysR_HTH_N"/>
</dbReference>
<evidence type="ECO:0000256" key="3">
    <source>
        <dbReference type="ARBA" id="ARBA00023125"/>
    </source>
</evidence>
<evidence type="ECO:0000256" key="4">
    <source>
        <dbReference type="ARBA" id="ARBA00023163"/>
    </source>
</evidence>